<dbReference type="EMBL" id="JABWAB010000003">
    <property type="protein sequence ID" value="KAF6057872.1"/>
    <property type="molecule type" value="Genomic_DNA"/>
</dbReference>
<evidence type="ECO:0000313" key="1">
    <source>
        <dbReference type="EMBL" id="KAF6057872.1"/>
    </source>
</evidence>
<protein>
    <recommendedName>
        <fullName evidence="3">RRM domain-containing protein</fullName>
    </recommendedName>
</protein>
<proteinExistence type="predicted"/>
<accession>A0A8X7NNA1</accession>
<dbReference type="Proteomes" id="UP000590412">
    <property type="component" value="Unassembled WGS sequence"/>
</dbReference>
<sequence length="301" mass="34223">MNLRHQLHQRTYDLLHQTIYKCRIIVTLLIQTHACLHQLTPLAMSSIVVSEVPPSVTTGQLRRLFQYAGTISSIIPLKREPMQDLRQYEIIYMSPQAVSTALLLDDVELEHGSFLHVRRYQERPMEMNGFASHHNGQPTMQQLRKEDIEFTLGYAYGQVFNSSNGAGEESVPTADISQEYKPKTVILAEMIAGGYDLADDIIDRGARFDKRYGVPSQFQNFIDSLNNYNLKGEHKRAFENDQLKKYFDGVADAGANDSPFDARVSSFYKTLDNNDVSDIRSEAMKLAQYNEQNTGRGIMSN</sequence>
<evidence type="ECO:0000313" key="2">
    <source>
        <dbReference type="Proteomes" id="UP000590412"/>
    </source>
</evidence>
<name>A0A8X7NNA1_CANPA</name>
<dbReference type="SUPFAM" id="SSF54928">
    <property type="entry name" value="RNA-binding domain, RBD"/>
    <property type="match status" value="1"/>
</dbReference>
<dbReference type="CDD" id="cd00590">
    <property type="entry name" value="RRM_SF"/>
    <property type="match status" value="1"/>
</dbReference>
<organism evidence="1 2">
    <name type="scientific">Candida parapsilosis</name>
    <name type="common">Yeast</name>
    <dbReference type="NCBI Taxonomy" id="5480"/>
    <lineage>
        <taxon>Eukaryota</taxon>
        <taxon>Fungi</taxon>
        <taxon>Dikarya</taxon>
        <taxon>Ascomycota</taxon>
        <taxon>Saccharomycotina</taxon>
        <taxon>Pichiomycetes</taxon>
        <taxon>Debaryomycetaceae</taxon>
        <taxon>Candida/Lodderomyces clade</taxon>
        <taxon>Candida</taxon>
    </lineage>
</organism>
<gene>
    <name evidence="1" type="ORF">FOB60_002427</name>
</gene>
<dbReference type="GO" id="GO:0003676">
    <property type="term" value="F:nucleic acid binding"/>
    <property type="evidence" value="ECO:0007669"/>
    <property type="project" value="InterPro"/>
</dbReference>
<dbReference type="InterPro" id="IPR035979">
    <property type="entry name" value="RBD_domain_sf"/>
</dbReference>
<dbReference type="AlphaFoldDB" id="A0A8X7NNA1"/>
<comment type="caution">
    <text evidence="1">The sequence shown here is derived from an EMBL/GenBank/DDBJ whole genome shotgun (WGS) entry which is preliminary data.</text>
</comment>
<reference evidence="1" key="1">
    <citation type="submission" date="2020-03" db="EMBL/GenBank/DDBJ databases">
        <title>FDA dAtabase for Regulatory Grade micrObial Sequences (FDA-ARGOS): Supporting development and validation of Infectious Disease Dx tests.</title>
        <authorList>
            <person name="Campos J."/>
            <person name="Goldberg B."/>
            <person name="Tallon L."/>
            <person name="Sadzewicz L."/>
            <person name="Vavikolanu K."/>
            <person name="Mehta A."/>
            <person name="Aluvathingal J."/>
            <person name="Nadendla S."/>
            <person name="Nandy P."/>
            <person name="Geyer C."/>
            <person name="Yan Y."/>
            <person name="Sichtig H."/>
        </authorList>
    </citation>
    <scope>NUCLEOTIDE SEQUENCE [LARGE SCALE GENOMIC DNA]</scope>
    <source>
        <strain evidence="1">FDAARGOS_652</strain>
    </source>
</reference>
<evidence type="ECO:0008006" key="3">
    <source>
        <dbReference type="Google" id="ProtNLM"/>
    </source>
</evidence>